<comment type="cofactor">
    <cofactor evidence="8">
        <name>FAD</name>
        <dbReference type="ChEBI" id="CHEBI:57692"/>
    </cofactor>
    <text evidence="8">Binds 1 FAD per dimer.</text>
</comment>
<dbReference type="InterPro" id="IPR001308">
    <property type="entry name" value="ETF_a/FixB"/>
</dbReference>
<keyword evidence="11" id="KW-1185">Reference proteome</keyword>
<evidence type="ECO:0000313" key="10">
    <source>
        <dbReference type="EMBL" id="ROH87029.1"/>
    </source>
</evidence>
<dbReference type="RefSeq" id="WP_123236836.1">
    <property type="nucleotide sequence ID" value="NZ_RJVP01000002.1"/>
</dbReference>
<dbReference type="AlphaFoldDB" id="A0A3N0V2M5"/>
<feature type="binding site" evidence="8">
    <location>
        <begin position="239"/>
        <end position="243"/>
    </location>
    <ligand>
        <name>FAD</name>
        <dbReference type="ChEBI" id="CHEBI:57692"/>
    </ligand>
</feature>
<gene>
    <name evidence="10" type="ORF">ED236_04885</name>
</gene>
<evidence type="ECO:0000256" key="6">
    <source>
        <dbReference type="ARBA" id="ARBA00068674"/>
    </source>
</evidence>
<dbReference type="SUPFAM" id="SSF52402">
    <property type="entry name" value="Adenine nucleotide alpha hydrolases-like"/>
    <property type="match status" value="1"/>
</dbReference>
<dbReference type="InterPro" id="IPR014729">
    <property type="entry name" value="Rossmann-like_a/b/a_fold"/>
</dbReference>
<evidence type="ECO:0000313" key="11">
    <source>
        <dbReference type="Proteomes" id="UP000275137"/>
    </source>
</evidence>
<evidence type="ECO:0000256" key="1">
    <source>
        <dbReference type="ARBA" id="ARBA00005817"/>
    </source>
</evidence>
<evidence type="ECO:0000256" key="3">
    <source>
        <dbReference type="ARBA" id="ARBA00022827"/>
    </source>
</evidence>
<dbReference type="SMART" id="SM00893">
    <property type="entry name" value="ETF"/>
    <property type="match status" value="1"/>
</dbReference>
<dbReference type="InterPro" id="IPR014731">
    <property type="entry name" value="ETF_asu_C"/>
</dbReference>
<dbReference type="PIRSF" id="PIRSF000089">
    <property type="entry name" value="Electra_flavoP_a"/>
    <property type="match status" value="1"/>
</dbReference>
<dbReference type="GO" id="GO:0050660">
    <property type="term" value="F:flavin adenine dinucleotide binding"/>
    <property type="evidence" value="ECO:0007669"/>
    <property type="project" value="InterPro"/>
</dbReference>
<evidence type="ECO:0000256" key="5">
    <source>
        <dbReference type="ARBA" id="ARBA00025649"/>
    </source>
</evidence>
<name>A0A3N0V2M5_9PROT</name>
<comment type="function">
    <text evidence="5">The electron transfer flavoprotein serves as a specific electron acceptor for other dehydrogenases. It transfers the electrons to the main respiratory chain via ETF-ubiquinone oxidoreductase (ETF dehydrogenase).</text>
</comment>
<feature type="binding site" evidence="8">
    <location>
        <position position="201"/>
    </location>
    <ligand>
        <name>FAD</name>
        <dbReference type="ChEBI" id="CHEBI:57692"/>
    </ligand>
</feature>
<comment type="caution">
    <text evidence="10">The sequence shown here is derived from an EMBL/GenBank/DDBJ whole genome shotgun (WGS) entry which is preliminary data.</text>
</comment>
<feature type="binding site" evidence="8">
    <location>
        <begin position="256"/>
        <end position="263"/>
    </location>
    <ligand>
        <name>FAD</name>
        <dbReference type="ChEBI" id="CHEBI:57692"/>
    </ligand>
</feature>
<dbReference type="PANTHER" id="PTHR43153:SF1">
    <property type="entry name" value="ELECTRON TRANSFER FLAVOPROTEIN SUBUNIT ALPHA, MITOCHONDRIAL"/>
    <property type="match status" value="1"/>
</dbReference>
<keyword evidence="3 8" id="KW-0274">FAD</keyword>
<organism evidence="10 11">
    <name type="scientific">Pseudomethylobacillus aquaticus</name>
    <dbReference type="NCBI Taxonomy" id="2676064"/>
    <lineage>
        <taxon>Bacteria</taxon>
        <taxon>Pseudomonadati</taxon>
        <taxon>Pseudomonadota</taxon>
        <taxon>Betaproteobacteria</taxon>
        <taxon>Nitrosomonadales</taxon>
        <taxon>Methylophilaceae</taxon>
        <taxon>Pseudomethylobacillus</taxon>
    </lineage>
</organism>
<dbReference type="Pfam" id="PF00766">
    <property type="entry name" value="ETF_alpha"/>
    <property type="match status" value="1"/>
</dbReference>
<dbReference type="GO" id="GO:0033539">
    <property type="term" value="P:fatty acid beta-oxidation using acyl-CoA dehydrogenase"/>
    <property type="evidence" value="ECO:0007669"/>
    <property type="project" value="TreeGrafter"/>
</dbReference>
<evidence type="ECO:0000256" key="2">
    <source>
        <dbReference type="ARBA" id="ARBA00022630"/>
    </source>
</evidence>
<proteinExistence type="inferred from homology"/>
<dbReference type="InterPro" id="IPR014730">
    <property type="entry name" value="ETF_a/b_N"/>
</dbReference>
<dbReference type="Gene3D" id="3.40.50.1220">
    <property type="entry name" value="TPP-binding domain"/>
    <property type="match status" value="1"/>
</dbReference>
<dbReference type="InterPro" id="IPR033947">
    <property type="entry name" value="ETF_alpha_N"/>
</dbReference>
<dbReference type="InterPro" id="IPR029035">
    <property type="entry name" value="DHS-like_NAD/FAD-binding_dom"/>
</dbReference>
<sequence>MSVLILAEHDGHHIKQSTRQLVTAAGAWQQDVHLLLVGGDLSAVVDEAAAIAGVSRVLRVEAPHLTHVLAEDVAAALLQNAAGYSVILAAHSTLGKGALPRTAALLGVGMVSDVVSIQAPDTYVRPTYAGNVLATVKNAHALQVVSVRTTAFTPAANAGVAEIVSAAVPAPFGKARWVSEHKTVSERPELATASVVISGGRSLGEQFNPLLDPVAKKLNAAIGATRACVDAGFAPNDLQVGQTGTVVAPDLYIAIGISGAMQHLAGIKDSKVIVAINHDPDAPIFKHADYGLVADLFQAVPALDAALAAG</sequence>
<keyword evidence="2" id="KW-0285">Flavoprotein</keyword>
<reference evidence="10 11" key="1">
    <citation type="submission" date="2018-10" db="EMBL/GenBank/DDBJ databases">
        <authorList>
            <person name="Chen W.-M."/>
        </authorList>
    </citation>
    <scope>NUCLEOTIDE SEQUENCE [LARGE SCALE GENOMIC DNA]</scope>
    <source>
        <strain evidence="10 11">H-5</strain>
    </source>
</reference>
<protein>
    <recommendedName>
        <fullName evidence="6">Electron transfer flavoprotein subunit alpha</fullName>
    </recommendedName>
    <alternativeName>
        <fullName evidence="7">Electron transfer flavoprotein large subunit</fullName>
    </alternativeName>
</protein>
<dbReference type="SUPFAM" id="SSF52467">
    <property type="entry name" value="DHS-like NAD/FAD-binding domain"/>
    <property type="match status" value="1"/>
</dbReference>
<dbReference type="Pfam" id="PF01012">
    <property type="entry name" value="ETF"/>
    <property type="match status" value="1"/>
</dbReference>
<evidence type="ECO:0000259" key="9">
    <source>
        <dbReference type="SMART" id="SM00893"/>
    </source>
</evidence>
<dbReference type="CDD" id="cd01715">
    <property type="entry name" value="ETF_alpha"/>
    <property type="match status" value="1"/>
</dbReference>
<comment type="similarity">
    <text evidence="1">Belongs to the ETF alpha-subunit/FixB family.</text>
</comment>
<keyword evidence="4" id="KW-0249">Electron transport</keyword>
<feature type="binding site" evidence="8">
    <location>
        <position position="277"/>
    </location>
    <ligand>
        <name>FAD</name>
        <dbReference type="ChEBI" id="CHEBI:57692"/>
    </ligand>
</feature>
<dbReference type="PANTHER" id="PTHR43153">
    <property type="entry name" value="ELECTRON TRANSFER FLAVOPROTEIN ALPHA"/>
    <property type="match status" value="1"/>
</dbReference>
<accession>A0A3N0V2M5</accession>
<dbReference type="Proteomes" id="UP000275137">
    <property type="component" value="Unassembled WGS sequence"/>
</dbReference>
<evidence type="ECO:0000256" key="4">
    <source>
        <dbReference type="ARBA" id="ARBA00022982"/>
    </source>
</evidence>
<feature type="domain" description="Electron transfer flavoprotein alpha/beta-subunit N-terminal" evidence="9">
    <location>
        <begin position="3"/>
        <end position="181"/>
    </location>
</feature>
<evidence type="ECO:0000256" key="7">
    <source>
        <dbReference type="ARBA" id="ARBA00079299"/>
    </source>
</evidence>
<dbReference type="FunFam" id="3.40.50.1220:FF:000001">
    <property type="entry name" value="Electron transfer flavoprotein, alpha subunit"/>
    <property type="match status" value="1"/>
</dbReference>
<keyword evidence="4" id="KW-0813">Transport</keyword>
<dbReference type="GO" id="GO:0009055">
    <property type="term" value="F:electron transfer activity"/>
    <property type="evidence" value="ECO:0007669"/>
    <property type="project" value="InterPro"/>
</dbReference>
<dbReference type="Gene3D" id="3.40.50.620">
    <property type="entry name" value="HUPs"/>
    <property type="match status" value="1"/>
</dbReference>
<evidence type="ECO:0000256" key="8">
    <source>
        <dbReference type="PIRSR" id="PIRSR000089-1"/>
    </source>
</evidence>
<feature type="binding site" evidence="8">
    <location>
        <begin position="225"/>
        <end position="226"/>
    </location>
    <ligand>
        <name>FAD</name>
        <dbReference type="ChEBI" id="CHEBI:57692"/>
    </ligand>
</feature>
<dbReference type="EMBL" id="RJVP01000002">
    <property type="protein sequence ID" value="ROH87029.1"/>
    <property type="molecule type" value="Genomic_DNA"/>
</dbReference>